<name>A0A0K2VFH6_LEPSM</name>
<evidence type="ECO:0000313" key="1">
    <source>
        <dbReference type="EMBL" id="CDW49268.1"/>
    </source>
</evidence>
<protein>
    <submittedName>
        <fullName evidence="1">SCAN domaincontaining protein 3like [Haplochromis burtoni]</fullName>
    </submittedName>
</protein>
<organism evidence="1">
    <name type="scientific">Lepeophtheirus salmonis</name>
    <name type="common">Salmon louse</name>
    <name type="synonym">Caligus salmonis</name>
    <dbReference type="NCBI Taxonomy" id="72036"/>
    <lineage>
        <taxon>Eukaryota</taxon>
        <taxon>Metazoa</taxon>
        <taxon>Ecdysozoa</taxon>
        <taxon>Arthropoda</taxon>
        <taxon>Crustacea</taxon>
        <taxon>Multicrustacea</taxon>
        <taxon>Hexanauplia</taxon>
        <taxon>Copepoda</taxon>
        <taxon>Siphonostomatoida</taxon>
        <taxon>Caligidae</taxon>
        <taxon>Lepeophtheirus</taxon>
    </lineage>
</organism>
<sequence length="95" mass="11001">MPKVFQLNLSLQKTKLSSKIKVLHLKQNSMVCEQRNIGHVRTLSRILCDTKCSCSLTKLVHYHLSSLLKEFECNFPILKDPRTAKKCIRDNFPTN</sequence>
<proteinExistence type="predicted"/>
<reference evidence="1" key="1">
    <citation type="submission" date="2014-05" db="EMBL/GenBank/DDBJ databases">
        <authorList>
            <person name="Chronopoulou M."/>
        </authorList>
    </citation>
    <scope>NUCLEOTIDE SEQUENCE</scope>
    <source>
        <tissue evidence="1">Whole organism</tissue>
    </source>
</reference>
<accession>A0A0K2VFH6</accession>
<dbReference type="EMBL" id="HACA01031907">
    <property type="protein sequence ID" value="CDW49268.1"/>
    <property type="molecule type" value="Transcribed_RNA"/>
</dbReference>
<dbReference type="AlphaFoldDB" id="A0A0K2VFH6"/>